<accession>A0A139A545</accession>
<name>A0A139A545_GONPJ</name>
<feature type="compositionally biased region" description="Basic and acidic residues" evidence="1">
    <location>
        <begin position="32"/>
        <end position="44"/>
    </location>
</feature>
<proteinExistence type="predicted"/>
<keyword evidence="3" id="KW-1185">Reference proteome</keyword>
<gene>
    <name evidence="2" type="ORF">M427DRAFT_72654</name>
</gene>
<dbReference type="EMBL" id="KQ965797">
    <property type="protein sequence ID" value="KXS11758.1"/>
    <property type="molecule type" value="Genomic_DNA"/>
</dbReference>
<dbReference type="AlphaFoldDB" id="A0A139A545"/>
<evidence type="ECO:0000313" key="3">
    <source>
        <dbReference type="Proteomes" id="UP000070544"/>
    </source>
</evidence>
<protein>
    <submittedName>
        <fullName evidence="2">Uncharacterized protein</fullName>
    </submittedName>
</protein>
<dbReference type="Proteomes" id="UP000070544">
    <property type="component" value="Unassembled WGS sequence"/>
</dbReference>
<reference evidence="2 3" key="1">
    <citation type="journal article" date="2015" name="Genome Biol. Evol.">
        <title>Phylogenomic analyses indicate that early fungi evolved digesting cell walls of algal ancestors of land plants.</title>
        <authorList>
            <person name="Chang Y."/>
            <person name="Wang S."/>
            <person name="Sekimoto S."/>
            <person name="Aerts A.L."/>
            <person name="Choi C."/>
            <person name="Clum A."/>
            <person name="LaButti K.M."/>
            <person name="Lindquist E.A."/>
            <person name="Yee Ngan C."/>
            <person name="Ohm R.A."/>
            <person name="Salamov A.A."/>
            <person name="Grigoriev I.V."/>
            <person name="Spatafora J.W."/>
            <person name="Berbee M.L."/>
        </authorList>
    </citation>
    <scope>NUCLEOTIDE SEQUENCE [LARGE SCALE GENOMIC DNA]</scope>
    <source>
        <strain evidence="2 3">JEL478</strain>
    </source>
</reference>
<sequence length="202" mass="21603">MSSPPRRRSEASRDTRTPPPPLINPSGWVDTLDLRDGQSDHYSESEATLSDGAEMHLPDCTCGAEGCEGDKLGGKRVDSGVGLAFVNSVAPPSPSSPRDYYSSRCHFLSTDALGMSPAEASQRRNSSRDEKEGLEHPRIMDYGGIVISVADYEARPGAVPTRSVSSYVERTLAAALGTVPIVLAQLITLDVFAEAMIVVHNS</sequence>
<organism evidence="2 3">
    <name type="scientific">Gonapodya prolifera (strain JEL478)</name>
    <name type="common">Monoblepharis prolifera</name>
    <dbReference type="NCBI Taxonomy" id="1344416"/>
    <lineage>
        <taxon>Eukaryota</taxon>
        <taxon>Fungi</taxon>
        <taxon>Fungi incertae sedis</taxon>
        <taxon>Chytridiomycota</taxon>
        <taxon>Chytridiomycota incertae sedis</taxon>
        <taxon>Monoblepharidomycetes</taxon>
        <taxon>Monoblepharidales</taxon>
        <taxon>Gonapodyaceae</taxon>
        <taxon>Gonapodya</taxon>
    </lineage>
</organism>
<feature type="compositionally biased region" description="Basic and acidic residues" evidence="1">
    <location>
        <begin position="7"/>
        <end position="16"/>
    </location>
</feature>
<evidence type="ECO:0000313" key="2">
    <source>
        <dbReference type="EMBL" id="KXS11758.1"/>
    </source>
</evidence>
<feature type="region of interest" description="Disordered" evidence="1">
    <location>
        <begin position="1"/>
        <end position="55"/>
    </location>
</feature>
<evidence type="ECO:0000256" key="1">
    <source>
        <dbReference type="SAM" id="MobiDB-lite"/>
    </source>
</evidence>